<name>A0AAN7SY11_9EURO</name>
<organism evidence="2 3">
    <name type="scientific">Lithohypha guttulata</name>
    <dbReference type="NCBI Taxonomy" id="1690604"/>
    <lineage>
        <taxon>Eukaryota</taxon>
        <taxon>Fungi</taxon>
        <taxon>Dikarya</taxon>
        <taxon>Ascomycota</taxon>
        <taxon>Pezizomycotina</taxon>
        <taxon>Eurotiomycetes</taxon>
        <taxon>Chaetothyriomycetidae</taxon>
        <taxon>Chaetothyriales</taxon>
        <taxon>Trichomeriaceae</taxon>
        <taxon>Lithohypha</taxon>
    </lineage>
</organism>
<gene>
    <name evidence="2" type="ORF">LTR05_006194</name>
</gene>
<dbReference type="AlphaFoldDB" id="A0AAN7SY11"/>
<proteinExistence type="predicted"/>
<sequence length="132" mass="13100">MSTSNTSSSHSIGEQIKSGVKGIHGMGEAIRGTVLSETDKAFGTANTAENTKNEQIAQRGMSDVKAFDNNVGQNHGVGESGSTASATATANTVPATSAGAHSVAPGSIGSTGSTVGHGTAGVQEQPGVNQRF</sequence>
<keyword evidence="3" id="KW-1185">Reference proteome</keyword>
<feature type="region of interest" description="Disordered" evidence="1">
    <location>
        <begin position="67"/>
        <end position="132"/>
    </location>
</feature>
<evidence type="ECO:0000313" key="3">
    <source>
        <dbReference type="Proteomes" id="UP001309876"/>
    </source>
</evidence>
<dbReference type="Proteomes" id="UP001309876">
    <property type="component" value="Unassembled WGS sequence"/>
</dbReference>
<protein>
    <submittedName>
        <fullName evidence="2">Uncharacterized protein</fullName>
    </submittedName>
</protein>
<comment type="caution">
    <text evidence="2">The sequence shown here is derived from an EMBL/GenBank/DDBJ whole genome shotgun (WGS) entry which is preliminary data.</text>
</comment>
<accession>A0AAN7SY11</accession>
<dbReference type="EMBL" id="JAVRRJ010000006">
    <property type="protein sequence ID" value="KAK5083690.1"/>
    <property type="molecule type" value="Genomic_DNA"/>
</dbReference>
<feature type="compositionally biased region" description="Low complexity" evidence="1">
    <location>
        <begin position="80"/>
        <end position="98"/>
    </location>
</feature>
<evidence type="ECO:0000256" key="1">
    <source>
        <dbReference type="SAM" id="MobiDB-lite"/>
    </source>
</evidence>
<reference evidence="2 3" key="1">
    <citation type="submission" date="2023-08" db="EMBL/GenBank/DDBJ databases">
        <title>Black Yeasts Isolated from many extreme environments.</title>
        <authorList>
            <person name="Coleine C."/>
            <person name="Stajich J.E."/>
            <person name="Selbmann L."/>
        </authorList>
    </citation>
    <scope>NUCLEOTIDE SEQUENCE [LARGE SCALE GENOMIC DNA]</scope>
    <source>
        <strain evidence="2 3">CCFEE 5910</strain>
    </source>
</reference>
<evidence type="ECO:0000313" key="2">
    <source>
        <dbReference type="EMBL" id="KAK5083690.1"/>
    </source>
</evidence>